<dbReference type="RefSeq" id="WP_342555636.1">
    <property type="nucleotide sequence ID" value="NZ_CP159992.1"/>
</dbReference>
<dbReference type="EMBL" id="CP159992">
    <property type="protein sequence ID" value="XCP97757.1"/>
    <property type="molecule type" value="Genomic_DNA"/>
</dbReference>
<dbReference type="PROSITE" id="PS01131">
    <property type="entry name" value="RRNA_A_DIMETH"/>
    <property type="match status" value="1"/>
</dbReference>
<dbReference type="InterPro" id="IPR020596">
    <property type="entry name" value="rRNA_Ade_Mease_Trfase_CS"/>
</dbReference>
<dbReference type="Gene3D" id="3.40.50.150">
    <property type="entry name" value="Vaccinia Virus protein VP39"/>
    <property type="match status" value="1"/>
</dbReference>
<protein>
    <submittedName>
        <fullName evidence="2">Methyltransferase domain-containing protein</fullName>
    </submittedName>
</protein>
<sequence>MSDQRSTYNIQTAVLGFEEELERLRMQAVMGWSKEFRNLEWYGLKNGMRVLEVGSGPGYITEQLLNSLPHSAITSLEIDRSLQAEAKERLKDVPTERLQFVESSIYEMELPDHSFDFVVARLIFLHLNNPAEAAQEILRVLKPGGRLAIIDVDDGIFGAVNPDVPALHTVLMKISDYVSQHGGNRLIGRSLPRLLSENGYVDVDIDAVLQHSDVLGIEGFKHQFNLDRFIHFADKGIISAEEFAQLQQASEAINHSPEAYAMMNFITACGMKPL</sequence>
<keyword evidence="2" id="KW-0489">Methyltransferase</keyword>
<dbReference type="InterPro" id="IPR029063">
    <property type="entry name" value="SAM-dependent_MTases_sf"/>
</dbReference>
<gene>
    <name evidence="2" type="ORF">ABXS70_14120</name>
</gene>
<evidence type="ECO:0000259" key="1">
    <source>
        <dbReference type="Pfam" id="PF08241"/>
    </source>
</evidence>
<reference evidence="2" key="1">
    <citation type="submission" date="2024-05" db="EMBL/GenBank/DDBJ databases">
        <title>Draft genome assemblies of 36 bacteria isolated from hibernating arctic ground squirrels.</title>
        <authorList>
            <person name="McKee H."/>
            <person name="Mullen L."/>
            <person name="Drown D.M."/>
            <person name="Duddleston K.N."/>
        </authorList>
    </citation>
    <scope>NUCLEOTIDE SEQUENCE</scope>
    <source>
        <strain evidence="2">AN1007</strain>
    </source>
</reference>
<accession>A0AAU8NIU4</accession>
<feature type="domain" description="Methyltransferase type 11" evidence="1">
    <location>
        <begin position="51"/>
        <end position="149"/>
    </location>
</feature>
<dbReference type="PANTHER" id="PTHR42912">
    <property type="entry name" value="METHYLTRANSFERASE"/>
    <property type="match status" value="1"/>
</dbReference>
<evidence type="ECO:0000313" key="2">
    <source>
        <dbReference type="EMBL" id="XCP97757.1"/>
    </source>
</evidence>
<dbReference type="InterPro" id="IPR013216">
    <property type="entry name" value="Methyltransf_11"/>
</dbReference>
<dbReference type="SUPFAM" id="SSF53335">
    <property type="entry name" value="S-adenosyl-L-methionine-dependent methyltransferases"/>
    <property type="match status" value="1"/>
</dbReference>
<dbReference type="CDD" id="cd02440">
    <property type="entry name" value="AdoMet_MTases"/>
    <property type="match status" value="1"/>
</dbReference>
<dbReference type="Pfam" id="PF08241">
    <property type="entry name" value="Methyltransf_11"/>
    <property type="match status" value="1"/>
</dbReference>
<dbReference type="GO" id="GO:0000179">
    <property type="term" value="F:rRNA (adenine-N6,N6-)-dimethyltransferase activity"/>
    <property type="evidence" value="ECO:0007669"/>
    <property type="project" value="InterPro"/>
</dbReference>
<dbReference type="AlphaFoldDB" id="A0AAU8NIU4"/>
<dbReference type="InterPro" id="IPR050508">
    <property type="entry name" value="Methyltransf_Superfamily"/>
</dbReference>
<organism evidence="2">
    <name type="scientific">Paenibacillus sp. AN1007</name>
    <dbReference type="NCBI Taxonomy" id="3151385"/>
    <lineage>
        <taxon>Bacteria</taxon>
        <taxon>Bacillati</taxon>
        <taxon>Bacillota</taxon>
        <taxon>Bacilli</taxon>
        <taxon>Bacillales</taxon>
        <taxon>Paenibacillaceae</taxon>
        <taxon>Paenibacillus</taxon>
    </lineage>
</organism>
<name>A0AAU8NIU4_9BACL</name>
<proteinExistence type="predicted"/>
<keyword evidence="2" id="KW-0808">Transferase</keyword>